<feature type="domain" description="RecF/RecN/SMC N-terminal" evidence="6">
    <location>
        <begin position="128"/>
        <end position="1135"/>
    </location>
</feature>
<feature type="coiled-coil region" evidence="4">
    <location>
        <begin position="970"/>
        <end position="1011"/>
    </location>
</feature>
<dbReference type="PANTHER" id="PTHR45916">
    <property type="entry name" value="STRUCTURAL MAINTENANCE OF CHROMOSOMES PROTEIN 5"/>
    <property type="match status" value="1"/>
</dbReference>
<accession>A0A9P6NJ83</accession>
<dbReference type="GO" id="GO:0005634">
    <property type="term" value="C:nucleus"/>
    <property type="evidence" value="ECO:0007669"/>
    <property type="project" value="TreeGrafter"/>
</dbReference>
<dbReference type="InterPro" id="IPR003395">
    <property type="entry name" value="RecF/RecN/SMC_N"/>
</dbReference>
<keyword evidence="3 4" id="KW-0175">Coiled coil</keyword>
<reference evidence="7" key="1">
    <citation type="submission" date="2013-11" db="EMBL/GenBank/DDBJ databases">
        <title>Genome sequence of the fusiform rust pathogen reveals effectors for host alternation and coevolution with pine.</title>
        <authorList>
            <consortium name="DOE Joint Genome Institute"/>
            <person name="Smith K."/>
            <person name="Pendleton A."/>
            <person name="Kubisiak T."/>
            <person name="Anderson C."/>
            <person name="Salamov A."/>
            <person name="Aerts A."/>
            <person name="Riley R."/>
            <person name="Clum A."/>
            <person name="Lindquist E."/>
            <person name="Ence D."/>
            <person name="Campbell M."/>
            <person name="Kronenberg Z."/>
            <person name="Feau N."/>
            <person name="Dhillon B."/>
            <person name="Hamelin R."/>
            <person name="Burleigh J."/>
            <person name="Smith J."/>
            <person name="Yandell M."/>
            <person name="Nelson C."/>
            <person name="Grigoriev I."/>
            <person name="Davis J."/>
        </authorList>
    </citation>
    <scope>NUCLEOTIDE SEQUENCE</scope>
    <source>
        <strain evidence="7">G11</strain>
    </source>
</reference>
<gene>
    <name evidence="7" type="ORF">CROQUDRAFT_670156</name>
</gene>
<dbReference type="AlphaFoldDB" id="A0A9P6NJ83"/>
<feature type="coiled-coil region" evidence="4">
    <location>
        <begin position="299"/>
        <end position="410"/>
    </location>
</feature>
<feature type="region of interest" description="Disordered" evidence="5">
    <location>
        <begin position="1"/>
        <end position="108"/>
    </location>
</feature>
<feature type="compositionally biased region" description="Acidic residues" evidence="5">
    <location>
        <begin position="97"/>
        <end position="108"/>
    </location>
</feature>
<protein>
    <recommendedName>
        <fullName evidence="2">Structural maintenance of chromosomes protein 5</fullName>
    </recommendedName>
</protein>
<feature type="coiled-coil region" evidence="4">
    <location>
        <begin position="751"/>
        <end position="796"/>
    </location>
</feature>
<dbReference type="GO" id="GO:0000724">
    <property type="term" value="P:double-strand break repair via homologous recombination"/>
    <property type="evidence" value="ECO:0007669"/>
    <property type="project" value="TreeGrafter"/>
</dbReference>
<evidence type="ECO:0000256" key="3">
    <source>
        <dbReference type="ARBA" id="ARBA00023054"/>
    </source>
</evidence>
<dbReference type="EMBL" id="MU167241">
    <property type="protein sequence ID" value="KAG0148020.1"/>
    <property type="molecule type" value="Genomic_DNA"/>
</dbReference>
<comment type="similarity">
    <text evidence="1">Belongs to the SMC family. SMC5 subfamily.</text>
</comment>
<keyword evidence="8" id="KW-1185">Reference proteome</keyword>
<sequence>MSRRRARVPGDEEDTPSQKSVREEISLTSRARRQNSNRELDELERQGDGSDSDEEASRLKPRKKSRKESDHVTANGRASKGKARASSHRANTVGSSEDPESEVTDEPEPIQEQFLRQRHPDGYLPGSIVRLAARNFMTYDDVEFLFGSHLNMIIGPNGTGKSSLICAIALGLGYSTSVLERANDLKHYLKQGTDVGFVEVELKGKPGQRNVIIKVHLTLKSNSRVFELNGTRATMAKVQEAVRSFNIQVDNLCCFLPQEKVVKFSAMNPVELLKSAQKSAGHSRLTYWHEQLIEKGKKKIEEKQVLENLQQESQELKKRLQKLEREVELWKTRRAHEIKIQTLKLAVRQSRYAALKEEHDRMKADCDELQKAVNEIKKTCEPMTLQVEAFKRINKANEKLRKVLEETIAKIFSSINRGHKTCETARSLLETAADDLTNLKDSERRRKEAIDKLQREVEKLSEQVAEPVAAIDTSEILAQVKAVMVRGRTVQDQIASHKESMMEVYTQQKDIATNQEKIRAELDRLNNMSLRKDHHLSSDQRASNVHKALLILRQLKEEGRFQGEVCEPIRLVVSAKDLRYARALEACIGFNRFNTFVCTNDADYDFVVNELNEKQRLRVNIAKLPTGDTLSNYQPPIPREELRQLGFDHYVIDLITGPDAALAFLCLTAKLHLIPIAHSLQATVDQNYLDSPSSKINQWIIGDTRFGISYSSYGKGAQSVYSSVLGPPSVLTMGAVDQTAIDNNNRALLELQQADAKKKEILTDLKETDAQLRAELKTLEEEKKRLEQSRKDADAPRIEYQKRLGQRDLKLKELAQQQAQPSTDERKAKLQQKMKDASLDFMRKAIEYKDLCCKKARLTTALYTCQVRSHQNQTDADCFAKVFESNNRELRDREAEMVAAKEKQTQLKLKAREMLEPLRTDVANSPPEVREQLMGIMQETTAEGERLTEEVFLTLLTAEQDALDLTAPVNAQVEKDHAELERQANILETKISSHENDLAKHEKKISDLHALWKPHLDELIQRVDKKFDGIFREMGCLGHVVIKEDVDFAKWGIDVLLSFRDNAPLTPLTEQAQSGGERSLATIMFLMSLAEITKTPFCAVDEINQGLDMRAERQVHNRVVASTCKAAASQYFLITPKLLLDLEYHPLMRVLCINNGHWLPTDFKIGRFLGEAKQKSVAASRS</sequence>
<dbReference type="PANTHER" id="PTHR45916:SF1">
    <property type="entry name" value="STRUCTURAL MAINTENANCE OF CHROMOSOMES PROTEIN 5"/>
    <property type="match status" value="1"/>
</dbReference>
<dbReference type="Pfam" id="PF02463">
    <property type="entry name" value="SMC_N"/>
    <property type="match status" value="1"/>
</dbReference>
<evidence type="ECO:0000259" key="6">
    <source>
        <dbReference type="Pfam" id="PF02463"/>
    </source>
</evidence>
<dbReference type="Gene3D" id="3.40.50.300">
    <property type="entry name" value="P-loop containing nucleotide triphosphate hydrolases"/>
    <property type="match status" value="2"/>
</dbReference>
<organism evidence="7 8">
    <name type="scientific">Cronartium quercuum f. sp. fusiforme G11</name>
    <dbReference type="NCBI Taxonomy" id="708437"/>
    <lineage>
        <taxon>Eukaryota</taxon>
        <taxon>Fungi</taxon>
        <taxon>Dikarya</taxon>
        <taxon>Basidiomycota</taxon>
        <taxon>Pucciniomycotina</taxon>
        <taxon>Pucciniomycetes</taxon>
        <taxon>Pucciniales</taxon>
        <taxon>Coleosporiaceae</taxon>
        <taxon>Cronartium</taxon>
    </lineage>
</organism>
<dbReference type="OrthoDB" id="10254973at2759"/>
<feature type="coiled-coil region" evidence="4">
    <location>
        <begin position="436"/>
        <end position="463"/>
    </location>
</feature>
<evidence type="ECO:0000256" key="2">
    <source>
        <dbReference type="ARBA" id="ARBA00018687"/>
    </source>
</evidence>
<comment type="caution">
    <text evidence="7">The sequence shown here is derived from an EMBL/GenBank/DDBJ whole genome shotgun (WGS) entry which is preliminary data.</text>
</comment>
<dbReference type="GO" id="GO:0030915">
    <property type="term" value="C:Smc5-Smc6 complex"/>
    <property type="evidence" value="ECO:0007669"/>
    <property type="project" value="TreeGrafter"/>
</dbReference>
<evidence type="ECO:0000256" key="1">
    <source>
        <dbReference type="ARBA" id="ARBA00010171"/>
    </source>
</evidence>
<proteinExistence type="inferred from homology"/>
<name>A0A9P6NJ83_9BASI</name>
<dbReference type="InterPro" id="IPR027417">
    <property type="entry name" value="P-loop_NTPase"/>
</dbReference>
<evidence type="ECO:0000256" key="5">
    <source>
        <dbReference type="SAM" id="MobiDB-lite"/>
    </source>
</evidence>
<dbReference type="Proteomes" id="UP000886653">
    <property type="component" value="Unassembled WGS sequence"/>
</dbReference>
<dbReference type="GO" id="GO:0003697">
    <property type="term" value="F:single-stranded DNA binding"/>
    <property type="evidence" value="ECO:0007669"/>
    <property type="project" value="TreeGrafter"/>
</dbReference>
<evidence type="ECO:0000313" key="7">
    <source>
        <dbReference type="EMBL" id="KAG0148020.1"/>
    </source>
</evidence>
<dbReference type="SUPFAM" id="SSF52540">
    <property type="entry name" value="P-loop containing nucleoside triphosphate hydrolases"/>
    <property type="match status" value="2"/>
</dbReference>
<evidence type="ECO:0000313" key="8">
    <source>
        <dbReference type="Proteomes" id="UP000886653"/>
    </source>
</evidence>
<evidence type="ECO:0000256" key="4">
    <source>
        <dbReference type="SAM" id="Coils"/>
    </source>
</evidence>
<feature type="compositionally biased region" description="Basic and acidic residues" evidence="5">
    <location>
        <begin position="36"/>
        <end position="48"/>
    </location>
</feature>